<accession>A0ABR1HZI2</accession>
<keyword evidence="3" id="KW-1185">Reference proteome</keyword>
<proteinExistence type="predicted"/>
<feature type="compositionally biased region" description="Polar residues" evidence="1">
    <location>
        <begin position="1"/>
        <end position="11"/>
    </location>
</feature>
<evidence type="ECO:0000256" key="1">
    <source>
        <dbReference type="SAM" id="MobiDB-lite"/>
    </source>
</evidence>
<gene>
    <name evidence="2" type="ORF">QQZ08_007464</name>
</gene>
<evidence type="ECO:0000313" key="3">
    <source>
        <dbReference type="Proteomes" id="UP001498421"/>
    </source>
</evidence>
<sequence>MSENFTTSTLPAYNPPAYPHQDDGLSTKLKADWSQTISDWMTLEINAKDPITGDPLLGPYNIPRTPLSQFFNGRVTPFNIGQKPTPVSWIGFPNLYWQFLAENDPDKMLALYKKNNPEFADKMQLKDMLDKKGNYNPYNKWNGVEETTPGNPYVLTTVNPGCIMHLAQPNNTLGAEVDIAAQGTVIRKDKDGNVITDKVKLCNCSKYGQATRNSDPQIGASINGLARGGNKISIADPVGIYMTQFDSSNFMLDADGTGDNLQPVPDGTFTWVRGKIDKHMGLRLHIEVPQGVLGTGDSEGQQLTVSDLVDTTNNQNVNYGAQFADYLHMVVNGVTISGGSATEAQPCPCKKASVNASALMAESLTVESVRGRRIPLKSRCNNE</sequence>
<comment type="caution">
    <text evidence="2">The sequence shown here is derived from an EMBL/GenBank/DDBJ whole genome shotgun (WGS) entry which is preliminary data.</text>
</comment>
<evidence type="ECO:0000313" key="2">
    <source>
        <dbReference type="EMBL" id="KAK7426016.1"/>
    </source>
</evidence>
<dbReference type="Proteomes" id="UP001498421">
    <property type="component" value="Unassembled WGS sequence"/>
</dbReference>
<name>A0ABR1HZI2_9HYPO</name>
<protein>
    <submittedName>
        <fullName evidence="2">Uncharacterized protein</fullName>
    </submittedName>
</protein>
<organism evidence="2 3">
    <name type="scientific">Neonectria magnoliae</name>
    <dbReference type="NCBI Taxonomy" id="2732573"/>
    <lineage>
        <taxon>Eukaryota</taxon>
        <taxon>Fungi</taxon>
        <taxon>Dikarya</taxon>
        <taxon>Ascomycota</taxon>
        <taxon>Pezizomycotina</taxon>
        <taxon>Sordariomycetes</taxon>
        <taxon>Hypocreomycetidae</taxon>
        <taxon>Hypocreales</taxon>
        <taxon>Nectriaceae</taxon>
        <taxon>Neonectria</taxon>
    </lineage>
</organism>
<feature type="region of interest" description="Disordered" evidence="1">
    <location>
        <begin position="1"/>
        <end position="21"/>
    </location>
</feature>
<dbReference type="EMBL" id="JAZAVK010000072">
    <property type="protein sequence ID" value="KAK7426016.1"/>
    <property type="molecule type" value="Genomic_DNA"/>
</dbReference>
<reference evidence="2 3" key="1">
    <citation type="journal article" date="2025" name="Microbiol. Resour. Announc.">
        <title>Draft genome sequences for Neonectria magnoliae and Neonectria punicea, canker pathogens of Liriodendron tulipifera and Acer saccharum in West Virginia.</title>
        <authorList>
            <person name="Petronek H.M."/>
            <person name="Kasson M.T."/>
            <person name="Metheny A.M."/>
            <person name="Stauder C.M."/>
            <person name="Lovett B."/>
            <person name="Lynch S.C."/>
            <person name="Garnas J.R."/>
            <person name="Kasson L.R."/>
            <person name="Stajich J.E."/>
        </authorList>
    </citation>
    <scope>NUCLEOTIDE SEQUENCE [LARGE SCALE GENOMIC DNA]</scope>
    <source>
        <strain evidence="2 3">NRRL 64651</strain>
    </source>
</reference>